<accession>A0A182MJT3</accession>
<evidence type="ECO:0000256" key="1">
    <source>
        <dbReference type="SAM" id="MobiDB-lite"/>
    </source>
</evidence>
<reference evidence="3" key="1">
    <citation type="submission" date="2013-09" db="EMBL/GenBank/DDBJ databases">
        <title>The Genome Sequence of Anopheles culicifacies species A.</title>
        <authorList>
            <consortium name="The Broad Institute Genomics Platform"/>
            <person name="Neafsey D.E."/>
            <person name="Besansky N."/>
            <person name="Howell P."/>
            <person name="Walton C."/>
            <person name="Young S.K."/>
            <person name="Zeng Q."/>
            <person name="Gargeya S."/>
            <person name="Fitzgerald M."/>
            <person name="Haas B."/>
            <person name="Abouelleil A."/>
            <person name="Allen A.W."/>
            <person name="Alvarado L."/>
            <person name="Arachchi H.M."/>
            <person name="Berlin A.M."/>
            <person name="Chapman S.B."/>
            <person name="Gainer-Dewar J."/>
            <person name="Goldberg J."/>
            <person name="Griggs A."/>
            <person name="Gujja S."/>
            <person name="Hansen M."/>
            <person name="Howarth C."/>
            <person name="Imamovic A."/>
            <person name="Ireland A."/>
            <person name="Larimer J."/>
            <person name="McCowan C."/>
            <person name="Murphy C."/>
            <person name="Pearson M."/>
            <person name="Poon T.W."/>
            <person name="Priest M."/>
            <person name="Roberts A."/>
            <person name="Saif S."/>
            <person name="Shea T."/>
            <person name="Sisk P."/>
            <person name="Sykes S."/>
            <person name="Wortman J."/>
            <person name="Nusbaum C."/>
            <person name="Birren B."/>
        </authorList>
    </citation>
    <scope>NUCLEOTIDE SEQUENCE [LARGE SCALE GENOMIC DNA]</scope>
    <source>
        <strain evidence="3">A-37</strain>
    </source>
</reference>
<feature type="compositionally biased region" description="Polar residues" evidence="1">
    <location>
        <begin position="77"/>
        <end position="86"/>
    </location>
</feature>
<dbReference type="EnsemblMetazoa" id="ACUA020016-RA">
    <property type="protein sequence ID" value="ACUA020016-PA"/>
    <property type="gene ID" value="ACUA020016"/>
</dbReference>
<keyword evidence="3" id="KW-1185">Reference proteome</keyword>
<sequence>MHANGCSTVTGIPLGSAAAAEATTNAPGSHIGTRSRVHRFRQHPLFRRNELLFRRTNELTSNGEDEDEDDEDDLNEPATTMSTTTVAPPITVSVIETGNGRNGT</sequence>
<dbReference type="EMBL" id="AXCM01011331">
    <property type="status" value="NOT_ANNOTATED_CDS"/>
    <property type="molecule type" value="Genomic_DNA"/>
</dbReference>
<evidence type="ECO:0000313" key="2">
    <source>
        <dbReference type="EnsemblMetazoa" id="ACUA020016-PA"/>
    </source>
</evidence>
<evidence type="ECO:0000313" key="3">
    <source>
        <dbReference type="Proteomes" id="UP000075883"/>
    </source>
</evidence>
<dbReference type="EMBL" id="AXCM01011332">
    <property type="status" value="NOT_ANNOTATED_CDS"/>
    <property type="molecule type" value="Genomic_DNA"/>
</dbReference>
<reference evidence="2" key="2">
    <citation type="submission" date="2020-05" db="UniProtKB">
        <authorList>
            <consortium name="EnsemblMetazoa"/>
        </authorList>
    </citation>
    <scope>IDENTIFICATION</scope>
    <source>
        <strain evidence="2">A-37</strain>
    </source>
</reference>
<feature type="region of interest" description="Disordered" evidence="1">
    <location>
        <begin position="54"/>
        <end position="89"/>
    </location>
</feature>
<dbReference type="VEuPathDB" id="VectorBase:ACUA020016"/>
<proteinExistence type="predicted"/>
<protein>
    <submittedName>
        <fullName evidence="2">Uncharacterized protein</fullName>
    </submittedName>
</protein>
<feature type="compositionally biased region" description="Acidic residues" evidence="1">
    <location>
        <begin position="63"/>
        <end position="75"/>
    </location>
</feature>
<dbReference type="Proteomes" id="UP000075883">
    <property type="component" value="Unassembled WGS sequence"/>
</dbReference>
<name>A0A182MJT3_9DIPT</name>
<dbReference type="AlphaFoldDB" id="A0A182MJT3"/>
<organism evidence="2 3">
    <name type="scientific">Anopheles culicifacies</name>
    <dbReference type="NCBI Taxonomy" id="139723"/>
    <lineage>
        <taxon>Eukaryota</taxon>
        <taxon>Metazoa</taxon>
        <taxon>Ecdysozoa</taxon>
        <taxon>Arthropoda</taxon>
        <taxon>Hexapoda</taxon>
        <taxon>Insecta</taxon>
        <taxon>Pterygota</taxon>
        <taxon>Neoptera</taxon>
        <taxon>Endopterygota</taxon>
        <taxon>Diptera</taxon>
        <taxon>Nematocera</taxon>
        <taxon>Culicoidea</taxon>
        <taxon>Culicidae</taxon>
        <taxon>Anophelinae</taxon>
        <taxon>Anopheles</taxon>
        <taxon>culicifacies species complex</taxon>
    </lineage>
</organism>